<feature type="domain" description="OmpR/PhoB-type" evidence="4">
    <location>
        <begin position="13"/>
        <end position="109"/>
    </location>
</feature>
<organism evidence="5 6">
    <name type="scientific">Tahibacter soli</name>
    <dbReference type="NCBI Taxonomy" id="2983605"/>
    <lineage>
        <taxon>Bacteria</taxon>
        <taxon>Pseudomonadati</taxon>
        <taxon>Pseudomonadota</taxon>
        <taxon>Gammaproteobacteria</taxon>
        <taxon>Lysobacterales</taxon>
        <taxon>Rhodanobacteraceae</taxon>
        <taxon>Tahibacter</taxon>
    </lineage>
</organism>
<dbReference type="GO" id="GO:0000160">
    <property type="term" value="P:phosphorelay signal transduction system"/>
    <property type="evidence" value="ECO:0007669"/>
    <property type="project" value="InterPro"/>
</dbReference>
<dbReference type="InterPro" id="IPR036388">
    <property type="entry name" value="WH-like_DNA-bd_sf"/>
</dbReference>
<keyword evidence="3" id="KW-0472">Membrane</keyword>
<evidence type="ECO:0000313" key="5">
    <source>
        <dbReference type="EMBL" id="MDC8013039.1"/>
    </source>
</evidence>
<name>A0A9X3YK23_9GAMM</name>
<dbReference type="Gene3D" id="1.10.10.10">
    <property type="entry name" value="Winged helix-like DNA-binding domain superfamily/Winged helix DNA-binding domain"/>
    <property type="match status" value="1"/>
</dbReference>
<dbReference type="CDD" id="cd00383">
    <property type="entry name" value="trans_reg_C"/>
    <property type="match status" value="1"/>
</dbReference>
<keyword evidence="6" id="KW-1185">Reference proteome</keyword>
<evidence type="ECO:0000313" key="6">
    <source>
        <dbReference type="Proteomes" id="UP001139971"/>
    </source>
</evidence>
<dbReference type="InterPro" id="IPR016032">
    <property type="entry name" value="Sig_transdc_resp-reg_C-effctor"/>
</dbReference>
<dbReference type="GO" id="GO:0003677">
    <property type="term" value="F:DNA binding"/>
    <property type="evidence" value="ECO:0007669"/>
    <property type="project" value="UniProtKB-UniRule"/>
</dbReference>
<dbReference type="Proteomes" id="UP001139971">
    <property type="component" value="Unassembled WGS sequence"/>
</dbReference>
<feature type="transmembrane region" description="Helical" evidence="3">
    <location>
        <begin position="164"/>
        <end position="184"/>
    </location>
</feature>
<dbReference type="Pfam" id="PF00486">
    <property type="entry name" value="Trans_reg_C"/>
    <property type="match status" value="1"/>
</dbReference>
<comment type="caution">
    <text evidence="5">The sequence shown here is derived from an EMBL/GenBank/DDBJ whole genome shotgun (WGS) entry which is preliminary data.</text>
</comment>
<keyword evidence="3" id="KW-1133">Transmembrane helix</keyword>
<dbReference type="SUPFAM" id="SSF48452">
    <property type="entry name" value="TPR-like"/>
    <property type="match status" value="1"/>
</dbReference>
<evidence type="ECO:0000256" key="1">
    <source>
        <dbReference type="ARBA" id="ARBA00023125"/>
    </source>
</evidence>
<dbReference type="GO" id="GO:0006355">
    <property type="term" value="P:regulation of DNA-templated transcription"/>
    <property type="evidence" value="ECO:0007669"/>
    <property type="project" value="InterPro"/>
</dbReference>
<evidence type="ECO:0000259" key="4">
    <source>
        <dbReference type="PROSITE" id="PS51755"/>
    </source>
</evidence>
<dbReference type="SMART" id="SM00862">
    <property type="entry name" value="Trans_reg_C"/>
    <property type="match status" value="1"/>
</dbReference>
<dbReference type="PANTHER" id="PTHR47691:SF3">
    <property type="entry name" value="HTH-TYPE TRANSCRIPTIONAL REGULATOR RV0890C-RELATED"/>
    <property type="match status" value="1"/>
</dbReference>
<keyword evidence="3" id="KW-0812">Transmembrane</keyword>
<dbReference type="RefSeq" id="WP_263544728.1">
    <property type="nucleotide sequence ID" value="NZ_JAOVZO020000015.1"/>
</dbReference>
<sequence length="933" mass="99867">MQDASDGEPNADARLLRIGTVVIDLRYSRLTRDGREIALPPRAFDLFVLFLTRPGVLLARDDIFRRVWKEVLVEDANLTQTVWLLRRALGDEGKTWIRTVSKRGYVFEGPPIEVLGAAADENPVVEAAPPVAGRDVTPGASADAVRTEAESAPSVARPRIRRRIAIVALVATAAAAALIGRWWFASRAEGAQTPARLVVVEAVADGNDGAPRAAIVLASEWIAWQLGDLHLRDVARVAAGADIGAARANDDVLLLSARLDDASQRLVLDAQRVGRGGDEHWQVAGGADDLPRLVDALARQVIAAVAPDRNEAAVAFALPLDAVRPYARALDARRGGAMALADLEETVRRAPRFEPARLQLARRLVELGQIAPAREHVAALSTWIAGMPYLARRLLGAQRAEVLQNFDVAAYDYSALARAYPHQVRFRIDAARNLLADDRADEALRMLDEASGETPPALLQAQSLLLRADAQLALGDAHAARTSALRAGAMAGRCEALHARAQMIAVLAGAQASGGAPDADALRRAARRFESAGDAFGALRANVAAASLAPDGANARRQLDTLLAKARAVGNVALEVQALLDRALLAANGGDFPAYRESLAEAEHAARIGGNVVQQRGVEARVLYDEVQRGDYAAARRRIERWRGDALRGSAGVDLGINIARFEAHIGEFAAALRTLGAIGLRDRTAANAPSATTAGLACVDADILMRQGALEHARSRFAVCAASPRPVESSVGQLGLAAVAMVSGDREGARARMTMPKVADDTPSNPNWHVLQTTYRAQLLLWLGDVDDARRVVDRGLAYAERSGFRRLEGAARLQQTQILLFERRYREAAAELERARTAIPADDWSDNATARLLGASIALASGDETAAWPVLAALNVEAHERGDVLVQLEAMSLARDRLDAIGSSRAAYDALIAQSGMRGASRRWLVDGTAR</sequence>
<accession>A0A9X3YK23</accession>
<keyword evidence="1 2" id="KW-0238">DNA-binding</keyword>
<gene>
    <name evidence="5" type="ORF">OD750_010830</name>
</gene>
<dbReference type="PANTHER" id="PTHR47691">
    <property type="entry name" value="REGULATOR-RELATED"/>
    <property type="match status" value="1"/>
</dbReference>
<dbReference type="PROSITE" id="PS51755">
    <property type="entry name" value="OMPR_PHOB"/>
    <property type="match status" value="1"/>
</dbReference>
<dbReference type="InterPro" id="IPR001867">
    <property type="entry name" value="OmpR/PhoB-type_DNA-bd"/>
</dbReference>
<dbReference type="AlphaFoldDB" id="A0A9X3YK23"/>
<reference evidence="5" key="1">
    <citation type="submission" date="2023-02" db="EMBL/GenBank/DDBJ databases">
        <title>Tahibacter soli sp. nov. isolated from soil.</title>
        <authorList>
            <person name="Baek J.H."/>
            <person name="Lee J.K."/>
            <person name="Choi D.G."/>
            <person name="Jeon C.O."/>
        </authorList>
    </citation>
    <scope>NUCLEOTIDE SEQUENCE</scope>
    <source>
        <strain evidence="5">BL</strain>
    </source>
</reference>
<evidence type="ECO:0000256" key="2">
    <source>
        <dbReference type="PROSITE-ProRule" id="PRU01091"/>
    </source>
</evidence>
<proteinExistence type="predicted"/>
<dbReference type="InterPro" id="IPR011990">
    <property type="entry name" value="TPR-like_helical_dom_sf"/>
</dbReference>
<dbReference type="SUPFAM" id="SSF46894">
    <property type="entry name" value="C-terminal effector domain of the bipartite response regulators"/>
    <property type="match status" value="1"/>
</dbReference>
<protein>
    <submittedName>
        <fullName evidence="5">Transcriptional regulator</fullName>
    </submittedName>
</protein>
<dbReference type="EMBL" id="JAOVZO020000015">
    <property type="protein sequence ID" value="MDC8013039.1"/>
    <property type="molecule type" value="Genomic_DNA"/>
</dbReference>
<feature type="DNA-binding region" description="OmpR/PhoB-type" evidence="2">
    <location>
        <begin position="13"/>
        <end position="109"/>
    </location>
</feature>
<evidence type="ECO:0000256" key="3">
    <source>
        <dbReference type="SAM" id="Phobius"/>
    </source>
</evidence>